<keyword evidence="1" id="KW-0732">Signal</keyword>
<dbReference type="InterPro" id="IPR025665">
    <property type="entry name" value="Beta-barrel_OMP_2"/>
</dbReference>
<feature type="chain" id="PRO_5046903065" evidence="1">
    <location>
        <begin position="21"/>
        <end position="214"/>
    </location>
</feature>
<gene>
    <name evidence="3" type="ORF">Q0590_27085</name>
</gene>
<evidence type="ECO:0000313" key="4">
    <source>
        <dbReference type="Proteomes" id="UP001168528"/>
    </source>
</evidence>
<accession>A0ABT8RD86</accession>
<name>A0ABT8RD86_9BACT</name>
<reference evidence="3" key="1">
    <citation type="submission" date="2023-07" db="EMBL/GenBank/DDBJ databases">
        <title>The genome sequence of Rhodocytophaga aerolata KACC 12507.</title>
        <authorList>
            <person name="Zhang X."/>
        </authorList>
    </citation>
    <scope>NUCLEOTIDE SEQUENCE</scope>
    <source>
        <strain evidence="3">KACC 12507</strain>
    </source>
</reference>
<dbReference type="Pfam" id="PF13568">
    <property type="entry name" value="OMP_b-brl_2"/>
    <property type="match status" value="1"/>
</dbReference>
<dbReference type="EMBL" id="JAUKPO010000024">
    <property type="protein sequence ID" value="MDO1449974.1"/>
    <property type="molecule type" value="Genomic_DNA"/>
</dbReference>
<comment type="caution">
    <text evidence="3">The sequence shown here is derived from an EMBL/GenBank/DDBJ whole genome shotgun (WGS) entry which is preliminary data.</text>
</comment>
<evidence type="ECO:0000313" key="3">
    <source>
        <dbReference type="EMBL" id="MDO1449974.1"/>
    </source>
</evidence>
<sequence>MKKIVLVLAFLITAGFSVQAQSFLIPKGGLVFSNLNTTESGVSGRTGYVAGLGLSIPVTADNFFVIQPELLYIQKGATFSTTGTSTRVGNTYINYAELPVLAKINFGGESFRLYVNGGPSIAYALFGRTNQNGAVVDVKFGDEADVTFNNRIDFGLQFGGGIGFKAGPGDILLDLRYGLGLSNLLDQPVAGTDTEAQNRVYALTLGYAIPLGTR</sequence>
<feature type="signal peptide" evidence="1">
    <location>
        <begin position="1"/>
        <end position="20"/>
    </location>
</feature>
<dbReference type="Proteomes" id="UP001168528">
    <property type="component" value="Unassembled WGS sequence"/>
</dbReference>
<dbReference type="RefSeq" id="WP_302040776.1">
    <property type="nucleotide sequence ID" value="NZ_JAUKPO010000024.1"/>
</dbReference>
<feature type="domain" description="Outer membrane protein beta-barrel" evidence="2">
    <location>
        <begin position="15"/>
        <end position="185"/>
    </location>
</feature>
<organism evidence="3 4">
    <name type="scientific">Rhodocytophaga aerolata</name>
    <dbReference type="NCBI Taxonomy" id="455078"/>
    <lineage>
        <taxon>Bacteria</taxon>
        <taxon>Pseudomonadati</taxon>
        <taxon>Bacteroidota</taxon>
        <taxon>Cytophagia</taxon>
        <taxon>Cytophagales</taxon>
        <taxon>Rhodocytophagaceae</taxon>
        <taxon>Rhodocytophaga</taxon>
    </lineage>
</organism>
<protein>
    <submittedName>
        <fullName evidence="3">Porin family protein</fullName>
    </submittedName>
</protein>
<keyword evidence="4" id="KW-1185">Reference proteome</keyword>
<evidence type="ECO:0000259" key="2">
    <source>
        <dbReference type="Pfam" id="PF13568"/>
    </source>
</evidence>
<evidence type="ECO:0000256" key="1">
    <source>
        <dbReference type="SAM" id="SignalP"/>
    </source>
</evidence>
<proteinExistence type="predicted"/>